<dbReference type="GO" id="GO:0003676">
    <property type="term" value="F:nucleic acid binding"/>
    <property type="evidence" value="ECO:0007669"/>
    <property type="project" value="InterPro"/>
</dbReference>
<reference evidence="1" key="1">
    <citation type="journal article" date="2016" name="Gigascience">
        <title>De novo construction of an expanded transcriptome assembly for the western tarnished plant bug, Lygus hesperus.</title>
        <authorList>
            <person name="Tassone E.E."/>
            <person name="Geib S.M."/>
            <person name="Hall B."/>
            <person name="Fabrick J.A."/>
            <person name="Brent C.S."/>
            <person name="Hull J.J."/>
        </authorList>
    </citation>
    <scope>NUCLEOTIDE SEQUENCE</scope>
</reference>
<dbReference type="SUPFAM" id="SSF53098">
    <property type="entry name" value="Ribonuclease H-like"/>
    <property type="match status" value="1"/>
</dbReference>
<dbReference type="InterPro" id="IPR012337">
    <property type="entry name" value="RNaseH-like_sf"/>
</dbReference>
<dbReference type="PANTHER" id="PTHR37984:SF5">
    <property type="entry name" value="PROTEIN NYNRIN-LIKE"/>
    <property type="match status" value="1"/>
</dbReference>
<accession>A0A146MCB6</accession>
<name>A0A146MCB6_LYGHE</name>
<dbReference type="PANTHER" id="PTHR37984">
    <property type="entry name" value="PROTEIN CBG26694"/>
    <property type="match status" value="1"/>
</dbReference>
<dbReference type="AlphaFoldDB" id="A0A146MCB6"/>
<sequence length="191" mass="22114">LLKIINQNIHTSIRHPSANPAERYMSTLAQYMRVALFGKDHDLWYDQLADVDICMNETPHLATGLTPVTLFLGQRVNREWYQVLPNAPQLELSPAERDEGLRQAKLLTERMSLARAKRFKRLAFTNFNVGDQVWVKSLNVSSTTQRSYHKFMARYCGPYRIAKNNHNGSYLLIDENGRTKGIHHITNIKKY</sequence>
<dbReference type="InterPro" id="IPR050951">
    <property type="entry name" value="Retrovirus_Pol_polyprotein"/>
</dbReference>
<evidence type="ECO:0000313" key="1">
    <source>
        <dbReference type="EMBL" id="JAQ16386.1"/>
    </source>
</evidence>
<dbReference type="EMBL" id="GDHC01002243">
    <property type="protein sequence ID" value="JAQ16386.1"/>
    <property type="molecule type" value="Transcribed_RNA"/>
</dbReference>
<gene>
    <name evidence="1" type="ORF">g.75234</name>
</gene>
<dbReference type="InterPro" id="IPR036397">
    <property type="entry name" value="RNaseH_sf"/>
</dbReference>
<feature type="non-terminal residue" evidence="1">
    <location>
        <position position="1"/>
    </location>
</feature>
<organism evidence="1">
    <name type="scientific">Lygus hesperus</name>
    <name type="common">Western plant bug</name>
    <dbReference type="NCBI Taxonomy" id="30085"/>
    <lineage>
        <taxon>Eukaryota</taxon>
        <taxon>Metazoa</taxon>
        <taxon>Ecdysozoa</taxon>
        <taxon>Arthropoda</taxon>
        <taxon>Hexapoda</taxon>
        <taxon>Insecta</taxon>
        <taxon>Pterygota</taxon>
        <taxon>Neoptera</taxon>
        <taxon>Paraneoptera</taxon>
        <taxon>Hemiptera</taxon>
        <taxon>Heteroptera</taxon>
        <taxon>Panheteroptera</taxon>
        <taxon>Cimicomorpha</taxon>
        <taxon>Miridae</taxon>
        <taxon>Mirini</taxon>
        <taxon>Lygus</taxon>
    </lineage>
</organism>
<dbReference type="Gene3D" id="3.30.420.10">
    <property type="entry name" value="Ribonuclease H-like superfamily/Ribonuclease H"/>
    <property type="match status" value="1"/>
</dbReference>
<protein>
    <submittedName>
        <fullName evidence="1">Uncharacterized protein</fullName>
    </submittedName>
</protein>
<proteinExistence type="predicted"/>